<protein>
    <submittedName>
        <fullName evidence="2">Uncharacterized protein</fullName>
    </submittedName>
</protein>
<organism evidence="2 3">
    <name type="scientific">Westerdykella ornata</name>
    <dbReference type="NCBI Taxonomy" id="318751"/>
    <lineage>
        <taxon>Eukaryota</taxon>
        <taxon>Fungi</taxon>
        <taxon>Dikarya</taxon>
        <taxon>Ascomycota</taxon>
        <taxon>Pezizomycotina</taxon>
        <taxon>Dothideomycetes</taxon>
        <taxon>Pleosporomycetidae</taxon>
        <taxon>Pleosporales</taxon>
        <taxon>Sporormiaceae</taxon>
        <taxon>Westerdykella</taxon>
    </lineage>
</organism>
<dbReference type="Proteomes" id="UP000800097">
    <property type="component" value="Unassembled WGS sequence"/>
</dbReference>
<dbReference type="RefSeq" id="XP_033651980.1">
    <property type="nucleotide sequence ID" value="XM_033802761.1"/>
</dbReference>
<dbReference type="EMBL" id="ML986503">
    <property type="protein sequence ID" value="KAF2274441.1"/>
    <property type="molecule type" value="Genomic_DNA"/>
</dbReference>
<accession>A0A6A6JD04</accession>
<keyword evidence="3" id="KW-1185">Reference proteome</keyword>
<reference evidence="2" key="1">
    <citation type="journal article" date="2020" name="Stud. Mycol.">
        <title>101 Dothideomycetes genomes: a test case for predicting lifestyles and emergence of pathogens.</title>
        <authorList>
            <person name="Haridas S."/>
            <person name="Albert R."/>
            <person name="Binder M."/>
            <person name="Bloem J."/>
            <person name="Labutti K."/>
            <person name="Salamov A."/>
            <person name="Andreopoulos B."/>
            <person name="Baker S."/>
            <person name="Barry K."/>
            <person name="Bills G."/>
            <person name="Bluhm B."/>
            <person name="Cannon C."/>
            <person name="Castanera R."/>
            <person name="Culley D."/>
            <person name="Daum C."/>
            <person name="Ezra D."/>
            <person name="Gonzalez J."/>
            <person name="Henrissat B."/>
            <person name="Kuo A."/>
            <person name="Liang C."/>
            <person name="Lipzen A."/>
            <person name="Lutzoni F."/>
            <person name="Magnuson J."/>
            <person name="Mondo S."/>
            <person name="Nolan M."/>
            <person name="Ohm R."/>
            <person name="Pangilinan J."/>
            <person name="Park H.-J."/>
            <person name="Ramirez L."/>
            <person name="Alfaro M."/>
            <person name="Sun H."/>
            <person name="Tritt A."/>
            <person name="Yoshinaga Y."/>
            <person name="Zwiers L.-H."/>
            <person name="Turgeon B."/>
            <person name="Goodwin S."/>
            <person name="Spatafora J."/>
            <person name="Crous P."/>
            <person name="Grigoriev I."/>
        </authorList>
    </citation>
    <scope>NUCLEOTIDE SEQUENCE</scope>
    <source>
        <strain evidence="2">CBS 379.55</strain>
    </source>
</reference>
<evidence type="ECO:0000313" key="2">
    <source>
        <dbReference type="EMBL" id="KAF2274441.1"/>
    </source>
</evidence>
<sequence length="312" mass="35601">MENTERPSSEDAPSSVNDLSGQSMLDRLRARQAQATSQANNGGGHRGPTRHRYYSRSSTQQSSPGVNRRESNRQQNRSAPYSFSARGPRMPAQVHTPNNTHGARGTFGTVPTTEDRDKTREDPLRMVSEDDTKLFRNRSRLVSFRYMNITDDLMARWIATKGANPDRFKFKLSEAKKVCGEQMRKMFMSPAFTDIILKNLKAYREENPTGRPPHQMDDNDLGTFMTSLFKYDAYTEMMSPLRQCLDLDKIWEDRGLLHTYCRSLFLTAGTAIVHMLKDDWIGHRKSTVSYRFQESLFSCPRGPRPGLVCGPS</sequence>
<gene>
    <name evidence="2" type="ORF">EI97DRAFT_502799</name>
</gene>
<proteinExistence type="predicted"/>
<evidence type="ECO:0000256" key="1">
    <source>
        <dbReference type="SAM" id="MobiDB-lite"/>
    </source>
</evidence>
<feature type="compositionally biased region" description="Basic and acidic residues" evidence="1">
    <location>
        <begin position="113"/>
        <end position="123"/>
    </location>
</feature>
<feature type="compositionally biased region" description="Polar residues" evidence="1">
    <location>
        <begin position="11"/>
        <end position="23"/>
    </location>
</feature>
<feature type="region of interest" description="Disordered" evidence="1">
    <location>
        <begin position="1"/>
        <end position="123"/>
    </location>
</feature>
<evidence type="ECO:0000313" key="3">
    <source>
        <dbReference type="Proteomes" id="UP000800097"/>
    </source>
</evidence>
<name>A0A6A6JD04_WESOR</name>
<dbReference type="GeneID" id="54555936"/>
<dbReference type="AlphaFoldDB" id="A0A6A6JD04"/>